<reference evidence="5 6" key="1">
    <citation type="submission" date="2014-04" db="EMBL/GenBank/DDBJ databases">
        <title>Evolutionary Origins and Diversification of the Mycorrhizal Mutualists.</title>
        <authorList>
            <consortium name="DOE Joint Genome Institute"/>
            <consortium name="Mycorrhizal Genomics Consortium"/>
            <person name="Kohler A."/>
            <person name="Kuo A."/>
            <person name="Nagy L.G."/>
            <person name="Floudas D."/>
            <person name="Copeland A."/>
            <person name="Barry K.W."/>
            <person name="Cichocki N."/>
            <person name="Veneault-Fourrey C."/>
            <person name="LaButti K."/>
            <person name="Lindquist E.A."/>
            <person name="Lipzen A."/>
            <person name="Lundell T."/>
            <person name="Morin E."/>
            <person name="Murat C."/>
            <person name="Riley R."/>
            <person name="Ohm R."/>
            <person name="Sun H."/>
            <person name="Tunlid A."/>
            <person name="Henrissat B."/>
            <person name="Grigoriev I.V."/>
            <person name="Hibbett D.S."/>
            <person name="Martin F."/>
        </authorList>
    </citation>
    <scope>NUCLEOTIDE SEQUENCE [LARGE SCALE GENOMIC DNA]</scope>
    <source>
        <strain evidence="5 6">FD-317 M1</strain>
    </source>
</reference>
<evidence type="ECO:0000313" key="5">
    <source>
        <dbReference type="EMBL" id="KIK54195.1"/>
    </source>
</evidence>
<accession>A0A0D0AUG1</accession>
<dbReference type="AlphaFoldDB" id="A0A0D0AUG1"/>
<dbReference type="GO" id="GO:0008200">
    <property type="term" value="F:ion channel inhibitor activity"/>
    <property type="evidence" value="ECO:0007669"/>
    <property type="project" value="InterPro"/>
</dbReference>
<sequence>MHFFTGIFALTSVVSLTSASLLLERQCAGIFQPCTDSAPNCCEGLSCTTGSPLGNCMPTPGICGAAGVQCSTVIPNDTCCEGLTCSSQVGVCQ</sequence>
<dbReference type="Pfam" id="PF07740">
    <property type="entry name" value="Toxin_12"/>
    <property type="match status" value="1"/>
</dbReference>
<dbReference type="Proteomes" id="UP000053593">
    <property type="component" value="Unassembled WGS sequence"/>
</dbReference>
<dbReference type="InterPro" id="IPR011696">
    <property type="entry name" value="Huwentoxin-1"/>
</dbReference>
<proteinExistence type="predicted"/>
<protein>
    <submittedName>
        <fullName evidence="5">Uncharacterized protein</fullName>
    </submittedName>
</protein>
<dbReference type="HOGENOM" id="CLU_2441084_0_0_1"/>
<keyword evidence="4" id="KW-0732">Signal</keyword>
<dbReference type="GO" id="GO:0005576">
    <property type="term" value="C:extracellular region"/>
    <property type="evidence" value="ECO:0007669"/>
    <property type="project" value="UniProtKB-SubCell"/>
</dbReference>
<evidence type="ECO:0000256" key="3">
    <source>
        <dbReference type="ARBA" id="ARBA00023157"/>
    </source>
</evidence>
<dbReference type="EMBL" id="KN834819">
    <property type="protein sequence ID" value="KIK54195.1"/>
    <property type="molecule type" value="Genomic_DNA"/>
</dbReference>
<keyword evidence="3" id="KW-1015">Disulfide bond</keyword>
<dbReference type="OrthoDB" id="2991520at2759"/>
<feature type="signal peptide" evidence="4">
    <location>
        <begin position="1"/>
        <end position="19"/>
    </location>
</feature>
<feature type="chain" id="PRO_5002207704" evidence="4">
    <location>
        <begin position="20"/>
        <end position="93"/>
    </location>
</feature>
<organism evidence="5 6">
    <name type="scientific">Collybiopsis luxurians FD-317 M1</name>
    <dbReference type="NCBI Taxonomy" id="944289"/>
    <lineage>
        <taxon>Eukaryota</taxon>
        <taxon>Fungi</taxon>
        <taxon>Dikarya</taxon>
        <taxon>Basidiomycota</taxon>
        <taxon>Agaricomycotina</taxon>
        <taxon>Agaricomycetes</taxon>
        <taxon>Agaricomycetidae</taxon>
        <taxon>Agaricales</taxon>
        <taxon>Marasmiineae</taxon>
        <taxon>Omphalotaceae</taxon>
        <taxon>Collybiopsis</taxon>
        <taxon>Collybiopsis luxurians</taxon>
    </lineage>
</organism>
<evidence type="ECO:0000256" key="4">
    <source>
        <dbReference type="SAM" id="SignalP"/>
    </source>
</evidence>
<evidence type="ECO:0000256" key="1">
    <source>
        <dbReference type="ARBA" id="ARBA00004613"/>
    </source>
</evidence>
<evidence type="ECO:0000313" key="6">
    <source>
        <dbReference type="Proteomes" id="UP000053593"/>
    </source>
</evidence>
<keyword evidence="6" id="KW-1185">Reference proteome</keyword>
<evidence type="ECO:0000256" key="2">
    <source>
        <dbReference type="ARBA" id="ARBA00022525"/>
    </source>
</evidence>
<comment type="subcellular location">
    <subcellularLocation>
        <location evidence="1">Secreted</location>
    </subcellularLocation>
</comment>
<name>A0A0D0AUG1_9AGAR</name>
<gene>
    <name evidence="5" type="ORF">GYMLUDRAFT_48996</name>
</gene>
<keyword evidence="2" id="KW-0964">Secreted</keyword>